<dbReference type="EMBL" id="CP031976">
    <property type="protein sequence ID" value="QHI12200.1"/>
    <property type="molecule type" value="Genomic_DNA"/>
</dbReference>
<dbReference type="InterPro" id="IPR007712">
    <property type="entry name" value="RelE/ParE_toxin"/>
</dbReference>
<reference evidence="1 2" key="1">
    <citation type="submission" date="2018-08" db="EMBL/GenBank/DDBJ databases">
        <title>Analysis of the genomic diversity of Mexican Acinetobacter haemolyticus clinical isolates.</title>
        <authorList>
            <person name="Castro-Jaimes S."/>
            <person name="Cevallos M.A."/>
        </authorList>
    </citation>
    <scope>NUCLEOTIDE SEQUENCE [LARGE SCALE GENOMIC DNA]</scope>
    <source>
        <strain evidence="1 2">AN43</strain>
    </source>
</reference>
<protein>
    <submittedName>
        <fullName evidence="1">Type II toxin-antitoxin system RelE/ParE family toxin</fullName>
    </submittedName>
</protein>
<dbReference type="InterPro" id="IPR035093">
    <property type="entry name" value="RelE/ParE_toxin_dom_sf"/>
</dbReference>
<evidence type="ECO:0000313" key="1">
    <source>
        <dbReference type="EMBL" id="QHI12200.1"/>
    </source>
</evidence>
<evidence type="ECO:0000313" key="2">
    <source>
        <dbReference type="Proteomes" id="UP000463868"/>
    </source>
</evidence>
<dbReference type="AlphaFoldDB" id="A0A3R9PL59"/>
<sequence length="92" mass="11053">MKIRILDLAIQDLEKGRNFYEKQQQDLGEYFLDSMFADIESLQLYMGIHSQYLGYYRLLAKRFPYAIYYKVVEMEIQIWRILDCGAQPTVEL</sequence>
<gene>
    <name evidence="1" type="ORF">AhaeAN43_01790</name>
</gene>
<dbReference type="RefSeq" id="WP_125502211.1">
    <property type="nucleotide sequence ID" value="NZ_CP031972.1"/>
</dbReference>
<dbReference type="Pfam" id="PF05016">
    <property type="entry name" value="ParE_toxin"/>
    <property type="match status" value="1"/>
</dbReference>
<dbReference type="Gene3D" id="3.30.2310.20">
    <property type="entry name" value="RelE-like"/>
    <property type="match status" value="1"/>
</dbReference>
<proteinExistence type="predicted"/>
<dbReference type="Proteomes" id="UP000463868">
    <property type="component" value="Chromosome"/>
</dbReference>
<name>A0A3R9PL59_ACIHA</name>
<accession>A0A3R9PL59</accession>
<organism evidence="1 2">
    <name type="scientific">Acinetobacter haemolyticus</name>
    <dbReference type="NCBI Taxonomy" id="29430"/>
    <lineage>
        <taxon>Bacteria</taxon>
        <taxon>Pseudomonadati</taxon>
        <taxon>Pseudomonadota</taxon>
        <taxon>Gammaproteobacteria</taxon>
        <taxon>Moraxellales</taxon>
        <taxon>Moraxellaceae</taxon>
        <taxon>Acinetobacter</taxon>
    </lineage>
</organism>